<feature type="compositionally biased region" description="Basic and acidic residues" evidence="1">
    <location>
        <begin position="95"/>
        <end position="106"/>
    </location>
</feature>
<sequence length="167" mass="18358">GIVVGAAILILLVLGSLLFCIRRRRQRLNKANSTSTDQERDLRAARTNTLSPFTTFRNQTPDDTPYTPDPPSVGRNGSTLARQILQTELQAATEKITELGDQDRRPRSSPPDPNVDLEAQLQAAREENGILVARINEMETNTELGLVWGRGGGEEPPPEYTGRGINP</sequence>
<accession>A0AAW0E985</accession>
<protein>
    <submittedName>
        <fullName evidence="3">Uncharacterized protein</fullName>
    </submittedName>
</protein>
<evidence type="ECO:0000256" key="2">
    <source>
        <dbReference type="SAM" id="Phobius"/>
    </source>
</evidence>
<gene>
    <name evidence="3" type="ORF">R3P38DRAFT_3524222</name>
</gene>
<keyword evidence="2" id="KW-1133">Transmembrane helix</keyword>
<organism evidence="3 4">
    <name type="scientific">Favolaschia claudopus</name>
    <dbReference type="NCBI Taxonomy" id="2862362"/>
    <lineage>
        <taxon>Eukaryota</taxon>
        <taxon>Fungi</taxon>
        <taxon>Dikarya</taxon>
        <taxon>Basidiomycota</taxon>
        <taxon>Agaricomycotina</taxon>
        <taxon>Agaricomycetes</taxon>
        <taxon>Agaricomycetidae</taxon>
        <taxon>Agaricales</taxon>
        <taxon>Marasmiineae</taxon>
        <taxon>Mycenaceae</taxon>
        <taxon>Favolaschia</taxon>
    </lineage>
</organism>
<keyword evidence="4" id="KW-1185">Reference proteome</keyword>
<comment type="caution">
    <text evidence="3">The sequence shown here is derived from an EMBL/GenBank/DDBJ whole genome shotgun (WGS) entry which is preliminary data.</text>
</comment>
<evidence type="ECO:0000256" key="1">
    <source>
        <dbReference type="SAM" id="MobiDB-lite"/>
    </source>
</evidence>
<feature type="non-terminal residue" evidence="3">
    <location>
        <position position="1"/>
    </location>
</feature>
<name>A0AAW0E985_9AGAR</name>
<dbReference type="Proteomes" id="UP001362999">
    <property type="component" value="Unassembled WGS sequence"/>
</dbReference>
<dbReference type="AlphaFoldDB" id="A0AAW0E985"/>
<feature type="region of interest" description="Disordered" evidence="1">
    <location>
        <begin position="29"/>
        <end position="79"/>
    </location>
</feature>
<reference evidence="3 4" key="1">
    <citation type="journal article" date="2024" name="J Genomics">
        <title>Draft genome sequencing and assembly of Favolaschia claudopus CIRM-BRFM 2984 isolated from oak limbs.</title>
        <authorList>
            <person name="Navarro D."/>
            <person name="Drula E."/>
            <person name="Chaduli D."/>
            <person name="Cazenave R."/>
            <person name="Ahrendt S."/>
            <person name="Wang J."/>
            <person name="Lipzen A."/>
            <person name="Daum C."/>
            <person name="Barry K."/>
            <person name="Grigoriev I.V."/>
            <person name="Favel A."/>
            <person name="Rosso M.N."/>
            <person name="Martin F."/>
        </authorList>
    </citation>
    <scope>NUCLEOTIDE SEQUENCE [LARGE SCALE GENOMIC DNA]</scope>
    <source>
        <strain evidence="3 4">CIRM-BRFM 2984</strain>
    </source>
</reference>
<feature type="transmembrane region" description="Helical" evidence="2">
    <location>
        <begin position="6"/>
        <end position="21"/>
    </location>
</feature>
<evidence type="ECO:0000313" key="4">
    <source>
        <dbReference type="Proteomes" id="UP001362999"/>
    </source>
</evidence>
<feature type="compositionally biased region" description="Polar residues" evidence="1">
    <location>
        <begin position="46"/>
        <end position="59"/>
    </location>
</feature>
<keyword evidence="2" id="KW-0472">Membrane</keyword>
<dbReference type="EMBL" id="JAWWNJ010000003">
    <property type="protein sequence ID" value="KAK7060017.1"/>
    <property type="molecule type" value="Genomic_DNA"/>
</dbReference>
<proteinExistence type="predicted"/>
<keyword evidence="2" id="KW-0812">Transmembrane</keyword>
<feature type="region of interest" description="Disordered" evidence="1">
    <location>
        <begin position="93"/>
        <end position="115"/>
    </location>
</feature>
<evidence type="ECO:0000313" key="3">
    <source>
        <dbReference type="EMBL" id="KAK7060017.1"/>
    </source>
</evidence>
<feature type="region of interest" description="Disordered" evidence="1">
    <location>
        <begin position="146"/>
        <end position="167"/>
    </location>
</feature>